<dbReference type="InterPro" id="IPR050679">
    <property type="entry name" value="Bact_HTH_transcr_reg"/>
</dbReference>
<dbReference type="InterPro" id="IPR000524">
    <property type="entry name" value="Tscrpt_reg_HTH_GntR"/>
</dbReference>
<dbReference type="CDD" id="cd07377">
    <property type="entry name" value="WHTH_GntR"/>
    <property type="match status" value="1"/>
</dbReference>
<keyword evidence="3" id="KW-0804">Transcription</keyword>
<evidence type="ECO:0000259" key="5">
    <source>
        <dbReference type="PROSITE" id="PS50949"/>
    </source>
</evidence>
<dbReference type="Pfam" id="PF00392">
    <property type="entry name" value="GntR"/>
    <property type="match status" value="1"/>
</dbReference>
<dbReference type="EMBL" id="JAPFQI010000001">
    <property type="protein sequence ID" value="MCW8084367.1"/>
    <property type="molecule type" value="Genomic_DNA"/>
</dbReference>
<dbReference type="InterPro" id="IPR028978">
    <property type="entry name" value="Chorismate_lyase_/UTRA_dom_sf"/>
</dbReference>
<dbReference type="PROSITE" id="PS50949">
    <property type="entry name" value="HTH_GNTR"/>
    <property type="match status" value="1"/>
</dbReference>
<proteinExistence type="predicted"/>
<dbReference type="SUPFAM" id="SSF64288">
    <property type="entry name" value="Chorismate lyase-like"/>
    <property type="match status" value="1"/>
</dbReference>
<keyword evidence="2" id="KW-0238">DNA-binding</keyword>
<reference evidence="6 7" key="1">
    <citation type="submission" date="2022-10" db="EMBL/GenBank/DDBJ databases">
        <title>Roseococcus glaciei nov., sp. nov., isolated from glacier.</title>
        <authorList>
            <person name="Liu Q."/>
            <person name="Xin Y.-H."/>
        </authorList>
    </citation>
    <scope>NUCLEOTIDE SEQUENCE [LARGE SCALE GENOMIC DNA]</scope>
    <source>
        <strain evidence="6 7">MDT2-1-1</strain>
    </source>
</reference>
<dbReference type="PANTHER" id="PTHR44846">
    <property type="entry name" value="MANNOSYL-D-GLYCERATE TRANSPORT/METABOLISM SYSTEM REPRESSOR MNGR-RELATED"/>
    <property type="match status" value="1"/>
</dbReference>
<dbReference type="SMART" id="SM00866">
    <property type="entry name" value="UTRA"/>
    <property type="match status" value="1"/>
</dbReference>
<dbReference type="InterPro" id="IPR036388">
    <property type="entry name" value="WH-like_DNA-bd_sf"/>
</dbReference>
<dbReference type="SMART" id="SM00345">
    <property type="entry name" value="HTH_GNTR"/>
    <property type="match status" value="1"/>
</dbReference>
<evidence type="ECO:0000256" key="3">
    <source>
        <dbReference type="ARBA" id="ARBA00023163"/>
    </source>
</evidence>
<accession>A0ABT3NQD3</accession>
<dbReference type="Gene3D" id="3.40.1410.10">
    <property type="entry name" value="Chorismate lyase-like"/>
    <property type="match status" value="1"/>
</dbReference>
<sequence>MADTIAARIRAEIEGPILSGEWPPGTRIPFEHELATRFGCSRMTVNKVLSALAAEGLITRRRRTGSVVASPPGERALLEIHDLALEARRAGRQYRHEVLEREMRRARPAEAQGLGLSAGARLLCLATLHHTDGVPDAYETRLISLDTVPEAECESFRDMPPGTWLLARVAWTVAEHAVAAIPADAALAQRLQVERGAACLLLERRTWQSGRLVTEARIAYPGDRHRLVGRFGPGGR</sequence>
<dbReference type="PANTHER" id="PTHR44846:SF16">
    <property type="entry name" value="TRANSCRIPTIONAL REGULATOR PHNF-RELATED"/>
    <property type="match status" value="1"/>
</dbReference>
<dbReference type="RefSeq" id="WP_301587967.1">
    <property type="nucleotide sequence ID" value="NZ_JAPFQI010000001.1"/>
</dbReference>
<dbReference type="InterPro" id="IPR011663">
    <property type="entry name" value="UTRA"/>
</dbReference>
<keyword evidence="1" id="KW-0805">Transcription regulation</keyword>
<evidence type="ECO:0000256" key="1">
    <source>
        <dbReference type="ARBA" id="ARBA00023015"/>
    </source>
</evidence>
<evidence type="ECO:0000256" key="2">
    <source>
        <dbReference type="ARBA" id="ARBA00023125"/>
    </source>
</evidence>
<dbReference type="SUPFAM" id="SSF46785">
    <property type="entry name" value="Winged helix' DNA-binding domain"/>
    <property type="match status" value="1"/>
</dbReference>
<dbReference type="InterPro" id="IPR036390">
    <property type="entry name" value="WH_DNA-bd_sf"/>
</dbReference>
<evidence type="ECO:0000313" key="6">
    <source>
        <dbReference type="EMBL" id="MCW8084367.1"/>
    </source>
</evidence>
<feature type="domain" description="HTH gntR-type" evidence="5">
    <location>
        <begin position="3"/>
        <end position="71"/>
    </location>
</feature>
<dbReference type="Pfam" id="PF07702">
    <property type="entry name" value="UTRA"/>
    <property type="match status" value="1"/>
</dbReference>
<dbReference type="Proteomes" id="UP001526430">
    <property type="component" value="Unassembled WGS sequence"/>
</dbReference>
<protein>
    <recommendedName>
        <fullName evidence="4">Histidine utilization repressor</fullName>
    </recommendedName>
</protein>
<evidence type="ECO:0000313" key="7">
    <source>
        <dbReference type="Proteomes" id="UP001526430"/>
    </source>
</evidence>
<dbReference type="Gene3D" id="1.10.10.10">
    <property type="entry name" value="Winged helix-like DNA-binding domain superfamily/Winged helix DNA-binding domain"/>
    <property type="match status" value="1"/>
</dbReference>
<dbReference type="InterPro" id="IPR010248">
    <property type="entry name" value="His_ut_repres"/>
</dbReference>
<gene>
    <name evidence="6" type="primary">hutC</name>
    <name evidence="6" type="ORF">OF850_01895</name>
</gene>
<organism evidence="6 7">
    <name type="scientific">Sabulicella glaciei</name>
    <dbReference type="NCBI Taxonomy" id="2984948"/>
    <lineage>
        <taxon>Bacteria</taxon>
        <taxon>Pseudomonadati</taxon>
        <taxon>Pseudomonadota</taxon>
        <taxon>Alphaproteobacteria</taxon>
        <taxon>Acetobacterales</taxon>
        <taxon>Acetobacteraceae</taxon>
        <taxon>Sabulicella</taxon>
    </lineage>
</organism>
<dbReference type="PRINTS" id="PR00035">
    <property type="entry name" value="HTHGNTR"/>
</dbReference>
<dbReference type="NCBIfam" id="TIGR02018">
    <property type="entry name" value="his_ut_repres"/>
    <property type="match status" value="1"/>
</dbReference>
<keyword evidence="7" id="KW-1185">Reference proteome</keyword>
<evidence type="ECO:0000256" key="4">
    <source>
        <dbReference type="NCBIfam" id="TIGR02018"/>
    </source>
</evidence>
<name>A0ABT3NQD3_9PROT</name>
<comment type="caution">
    <text evidence="6">The sequence shown here is derived from an EMBL/GenBank/DDBJ whole genome shotgun (WGS) entry which is preliminary data.</text>
</comment>